<dbReference type="Pfam" id="PF13401">
    <property type="entry name" value="AAA_22"/>
    <property type="match status" value="1"/>
</dbReference>
<keyword evidence="9" id="KW-1185">Reference proteome</keyword>
<dbReference type="PANTHER" id="PTHR35807">
    <property type="entry name" value="TRANSCRIPTIONAL REGULATOR REDD-RELATED"/>
    <property type="match status" value="1"/>
</dbReference>
<dbReference type="InterPro" id="IPR011990">
    <property type="entry name" value="TPR-like_helical_dom_sf"/>
</dbReference>
<dbReference type="InterPro" id="IPR019734">
    <property type="entry name" value="TPR_rpt"/>
</dbReference>
<dbReference type="EMBL" id="SAIY01000008">
    <property type="protein sequence ID" value="NGM15210.1"/>
    <property type="molecule type" value="Genomic_DNA"/>
</dbReference>
<evidence type="ECO:0000259" key="7">
    <source>
        <dbReference type="PROSITE" id="PS51755"/>
    </source>
</evidence>
<dbReference type="GO" id="GO:0006355">
    <property type="term" value="P:regulation of DNA-templated transcription"/>
    <property type="evidence" value="ECO:0007669"/>
    <property type="project" value="InterPro"/>
</dbReference>
<feature type="domain" description="OmpR/PhoB-type" evidence="7">
    <location>
        <begin position="1"/>
        <end position="94"/>
    </location>
</feature>
<feature type="DNA-binding region" description="OmpR/PhoB-type" evidence="5">
    <location>
        <begin position="1"/>
        <end position="94"/>
    </location>
</feature>
<dbReference type="SMART" id="SM00028">
    <property type="entry name" value="TPR"/>
    <property type="match status" value="5"/>
</dbReference>
<comment type="caution">
    <text evidence="8">The sequence shown here is derived from an EMBL/GenBank/DDBJ whole genome shotgun (WGS) entry which is preliminary data.</text>
</comment>
<dbReference type="InterPro" id="IPR051677">
    <property type="entry name" value="AfsR-DnrI-RedD_regulator"/>
</dbReference>
<dbReference type="GO" id="GO:0000160">
    <property type="term" value="P:phosphorelay signal transduction system"/>
    <property type="evidence" value="ECO:0007669"/>
    <property type="project" value="InterPro"/>
</dbReference>
<gene>
    <name evidence="8" type="ORF">ENC19_22440</name>
</gene>
<evidence type="ECO:0000256" key="2">
    <source>
        <dbReference type="ARBA" id="ARBA00023015"/>
    </source>
</evidence>
<evidence type="ECO:0000256" key="3">
    <source>
        <dbReference type="ARBA" id="ARBA00023125"/>
    </source>
</evidence>
<keyword evidence="3 5" id="KW-0238">DNA-binding</keyword>
<evidence type="ECO:0000313" key="8">
    <source>
        <dbReference type="EMBL" id="NGM15210.1"/>
    </source>
</evidence>
<accession>A0A6M1LAC8</accession>
<dbReference type="InterPro" id="IPR016032">
    <property type="entry name" value="Sig_transdc_resp-reg_C-effctor"/>
</dbReference>
<dbReference type="InterPro" id="IPR036388">
    <property type="entry name" value="WH-like_DNA-bd_sf"/>
</dbReference>
<dbReference type="SMART" id="SM01043">
    <property type="entry name" value="BTAD"/>
    <property type="match status" value="1"/>
</dbReference>
<dbReference type="InterPro" id="IPR049945">
    <property type="entry name" value="AAA_22"/>
</dbReference>
<feature type="region of interest" description="Disordered" evidence="6">
    <location>
        <begin position="1028"/>
        <end position="1051"/>
    </location>
</feature>
<dbReference type="RefSeq" id="WP_164449059.1">
    <property type="nucleotide sequence ID" value="NZ_SAIY01000008.1"/>
</dbReference>
<dbReference type="SMART" id="SM00862">
    <property type="entry name" value="Trans_reg_C"/>
    <property type="match status" value="1"/>
</dbReference>
<name>A0A6M1LAC8_9ACTN</name>
<dbReference type="Gene3D" id="1.10.10.10">
    <property type="entry name" value="Winged helix-like DNA-binding domain superfamily/Winged helix DNA-binding domain"/>
    <property type="match status" value="2"/>
</dbReference>
<dbReference type="SUPFAM" id="SSF48452">
    <property type="entry name" value="TPR-like"/>
    <property type="match status" value="3"/>
</dbReference>
<dbReference type="InterPro" id="IPR001867">
    <property type="entry name" value="OmpR/PhoB-type_DNA-bd"/>
</dbReference>
<dbReference type="InterPro" id="IPR005158">
    <property type="entry name" value="BTAD"/>
</dbReference>
<dbReference type="CDD" id="cd15831">
    <property type="entry name" value="BTAD"/>
    <property type="match status" value="1"/>
</dbReference>
<feature type="compositionally biased region" description="Low complexity" evidence="6">
    <location>
        <begin position="1032"/>
        <end position="1043"/>
    </location>
</feature>
<dbReference type="AlphaFoldDB" id="A0A6M1LAC8"/>
<evidence type="ECO:0000313" key="9">
    <source>
        <dbReference type="Proteomes" id="UP000478148"/>
    </source>
</evidence>
<dbReference type="PROSITE" id="PS51755">
    <property type="entry name" value="OMPR_PHOB"/>
    <property type="match status" value="1"/>
</dbReference>
<sequence length="1051" mass="114084">MEFRVLGPLEAVDDDGGRLDLGGHRQQIVLASLALEPRRVISVGRLVTAVYGDRLPNSARAQVQICVSALRRLLAANGRPEAIATRHQGYALEVPDDDVDLQRYESLLTRAGATADRDEAVRLYREALRMWRGAPLEGLDSEPLRAAADRLVERRLTAVEECIDFELALGRHDDVIAELTGLVAAHPLRERLRGQLMLALYRSGRQAEALECYRSARRILIEDLGLEPSERLQRLERSILGSDIGLSAPVPPARIEIGLPVAAEPVVIPPPAAIAEQTTHDGVGPPLPAADGPILPVTGVGVPLPVTGGGPSLLPTDIADFTGRTEQVQEIQERLAEAAENPAQLAVPIVVVAGKPGIGKTSLCVHVAHRLTWRYPDGQLFADLHGGTSRQASPTQVLERFLRGLGVPGNAIPDELEERAEMYRDLLADRRILVVLDNAGSETQLLPLLPGNPSSAVLVTSRRRLAGLPGAVHIEVDVFDSVQSIALLSRIAGGDRVQAEADAAAELAELCGQLPLALRIAGARLSARPHWTVEQLASRLENESRRLDELKHGALGIRVSISLTYDNLADEARRLFRRLALLDFPAFGGWVSAALLDQPLADAQDLLDELVDAQLVEITGTEGGPRAQYRLHDLIRVFARERLAAEECATDHSAALARVLGGLLFLAEQAHERLHGCDTRQVHSQAERWTFAPKVVARIIRDPLGWLERERLNLVAAVRQTVKVGLVELCWDLAFTSVTLFESRIYLDDWRETHRVALAACRSVGDQRGEAVMLYSTGSLGIVEKRFTDARENLEQSELLFKQLGAEHGVALVSRQLAYLDRIASDFDNATRRYESALHVLLAAGDLTAAAYVLNSMAQTALERGNPEEAKRILPRALELSRQAGSRRVEAQVMLRLADAHLSAGDHAAAVTAFDETLTVVRDLGDPIGQAYALHGLGLAHLCSGDHEQAGRALTEARRLASSTGERMIEARVERSLGELDLAVGKAPQAVVHLNRALSLFRSIQAPTFEARVLAMLSEAYAAAGGGDQRYAEPAESEATATPAHHEMTAT</sequence>
<dbReference type="GO" id="GO:0003677">
    <property type="term" value="F:DNA binding"/>
    <property type="evidence" value="ECO:0007669"/>
    <property type="project" value="UniProtKB-UniRule"/>
</dbReference>
<keyword evidence="4" id="KW-0804">Transcription</keyword>
<dbReference type="SUPFAM" id="SSF52540">
    <property type="entry name" value="P-loop containing nucleoside triphosphate hydrolases"/>
    <property type="match status" value="1"/>
</dbReference>
<evidence type="ECO:0000256" key="5">
    <source>
        <dbReference type="PROSITE-ProRule" id="PRU01091"/>
    </source>
</evidence>
<dbReference type="Pfam" id="PF03704">
    <property type="entry name" value="BTAD"/>
    <property type="match status" value="1"/>
</dbReference>
<reference evidence="8 9" key="1">
    <citation type="submission" date="2020-02" db="EMBL/GenBank/DDBJ databases">
        <title>Draft Genome Sequence of Verrucosispora sp. Strain CWR15, Isolated from Gulf of Mexico Sponge.</title>
        <authorList>
            <person name="Kennedy S.J."/>
            <person name="Cella E."/>
            <person name="Azarian T."/>
            <person name="Baker B.J."/>
            <person name="Shaw L.N."/>
        </authorList>
    </citation>
    <scope>NUCLEOTIDE SEQUENCE [LARGE SCALE GENOMIC DNA]</scope>
    <source>
        <strain evidence="8 9">CWR15</strain>
    </source>
</reference>
<dbReference type="PANTHER" id="PTHR35807:SF1">
    <property type="entry name" value="TRANSCRIPTIONAL REGULATOR REDD"/>
    <property type="match status" value="1"/>
</dbReference>
<dbReference type="GO" id="GO:0043531">
    <property type="term" value="F:ADP binding"/>
    <property type="evidence" value="ECO:0007669"/>
    <property type="project" value="InterPro"/>
</dbReference>
<dbReference type="Gene3D" id="3.40.50.300">
    <property type="entry name" value="P-loop containing nucleotide triphosphate hydrolases"/>
    <property type="match status" value="1"/>
</dbReference>
<dbReference type="Pfam" id="PF00486">
    <property type="entry name" value="Trans_reg_C"/>
    <property type="match status" value="1"/>
</dbReference>
<dbReference type="Gene3D" id="1.25.40.10">
    <property type="entry name" value="Tetratricopeptide repeat domain"/>
    <property type="match status" value="2"/>
</dbReference>
<evidence type="ECO:0000256" key="6">
    <source>
        <dbReference type="SAM" id="MobiDB-lite"/>
    </source>
</evidence>
<organism evidence="8 9">
    <name type="scientific">Verrucosispora sioxanthis</name>
    <dbReference type="NCBI Taxonomy" id="2499994"/>
    <lineage>
        <taxon>Bacteria</taxon>
        <taxon>Bacillati</taxon>
        <taxon>Actinomycetota</taxon>
        <taxon>Actinomycetes</taxon>
        <taxon>Micromonosporales</taxon>
        <taxon>Micromonosporaceae</taxon>
        <taxon>Micromonospora</taxon>
    </lineage>
</organism>
<dbReference type="PRINTS" id="PR00364">
    <property type="entry name" value="DISEASERSIST"/>
</dbReference>
<evidence type="ECO:0000256" key="1">
    <source>
        <dbReference type="ARBA" id="ARBA00005820"/>
    </source>
</evidence>
<protein>
    <submittedName>
        <fullName evidence="8">Tetratricopeptide repeat protein</fullName>
    </submittedName>
</protein>
<dbReference type="InterPro" id="IPR027417">
    <property type="entry name" value="P-loop_NTPase"/>
</dbReference>
<dbReference type="SUPFAM" id="SSF46894">
    <property type="entry name" value="C-terminal effector domain of the bipartite response regulators"/>
    <property type="match status" value="1"/>
</dbReference>
<dbReference type="Proteomes" id="UP000478148">
    <property type="component" value="Unassembled WGS sequence"/>
</dbReference>
<dbReference type="Pfam" id="PF13424">
    <property type="entry name" value="TPR_12"/>
    <property type="match status" value="2"/>
</dbReference>
<evidence type="ECO:0000256" key="4">
    <source>
        <dbReference type="ARBA" id="ARBA00023163"/>
    </source>
</evidence>
<keyword evidence="2" id="KW-0805">Transcription regulation</keyword>
<comment type="similarity">
    <text evidence="1">Belongs to the AfsR/DnrI/RedD regulatory family.</text>
</comment>
<proteinExistence type="inferred from homology"/>